<proteinExistence type="predicted"/>
<evidence type="ECO:0000313" key="4">
    <source>
        <dbReference type="Proteomes" id="UP000275078"/>
    </source>
</evidence>
<dbReference type="OrthoDB" id="3232309at2759"/>
<evidence type="ECO:0008006" key="5">
    <source>
        <dbReference type="Google" id="ProtNLM"/>
    </source>
</evidence>
<feature type="transmembrane region" description="Helical" evidence="2">
    <location>
        <begin position="369"/>
        <end position="389"/>
    </location>
</feature>
<feature type="region of interest" description="Disordered" evidence="1">
    <location>
        <begin position="165"/>
        <end position="228"/>
    </location>
</feature>
<evidence type="ECO:0000313" key="3">
    <source>
        <dbReference type="EMBL" id="RPA79554.1"/>
    </source>
</evidence>
<dbReference type="InterPro" id="IPR044926">
    <property type="entry name" value="RGS_subdomain_2"/>
</dbReference>
<feature type="transmembrane region" description="Helical" evidence="2">
    <location>
        <begin position="470"/>
        <end position="493"/>
    </location>
</feature>
<feature type="compositionally biased region" description="Polar residues" evidence="1">
    <location>
        <begin position="198"/>
        <end position="208"/>
    </location>
</feature>
<evidence type="ECO:0000256" key="2">
    <source>
        <dbReference type="SAM" id="Phobius"/>
    </source>
</evidence>
<evidence type="ECO:0000256" key="1">
    <source>
        <dbReference type="SAM" id="MobiDB-lite"/>
    </source>
</evidence>
<feature type="transmembrane region" description="Helical" evidence="2">
    <location>
        <begin position="328"/>
        <end position="349"/>
    </location>
</feature>
<dbReference type="SUPFAM" id="SSF48097">
    <property type="entry name" value="Regulator of G-protein signaling, RGS"/>
    <property type="match status" value="1"/>
</dbReference>
<dbReference type="PANTHER" id="PTHR39466">
    <property type="entry name" value="RGS DOMAIN-CONTAINING PROTEIN"/>
    <property type="match status" value="1"/>
</dbReference>
<feature type="region of interest" description="Disordered" evidence="1">
    <location>
        <begin position="95"/>
        <end position="116"/>
    </location>
</feature>
<keyword evidence="2" id="KW-1133">Transmembrane helix</keyword>
<dbReference type="InterPro" id="IPR036305">
    <property type="entry name" value="RGS_sf"/>
</dbReference>
<feature type="compositionally biased region" description="Polar residues" evidence="1">
    <location>
        <begin position="102"/>
        <end position="115"/>
    </location>
</feature>
<keyword evidence="4" id="KW-1185">Reference proteome</keyword>
<dbReference type="EMBL" id="ML119698">
    <property type="protein sequence ID" value="RPA79554.1"/>
    <property type="molecule type" value="Genomic_DNA"/>
</dbReference>
<dbReference type="AlphaFoldDB" id="A0A3N4ICV2"/>
<sequence>MPKVPITYRPPSLRSSVSTYVDIEDGDVSKIKCGVPDSLSFDRILDGGTCPPLTTREFMNYLTYVEHSAENLQFLLWFKDYEKRFNALPESEKALAPEWKDTPQNPSTAGGSTADLTKDLKGENVEYAYKVLSEAALHNSAQSPNYTSTFGSPFPSTHAPSFTGGYVDPFNTPPGSAGGDSNRTTVAPPSPAYITPWAVSQSPNQASNIAPFLSPPPPSSAPQTPKQSFRSAAAEVFTSIDQKWQPFTIQPFRIETAKIVALYLHPSSPRELNISDVDRISAIKALTHTTHPSCFAPIAKHVEWTLRRQAHPNFIRWSIHNANPPRVWFARGLGIAMMLVGFAISGAMFVDRSGFDRWTRGFAGMPFQLLGMATFVAGMQGMCVVLHGLHHRQLKPWELWPGDEESNVSFDVEKDVQNVELKGATEVAVKESMSHESVWKEKYQGRNFLRKILEREQRVEEEVLRKIQDVIFLQSMIIGIVFAAVVTAVFVAVA</sequence>
<keyword evidence="2" id="KW-0472">Membrane</keyword>
<keyword evidence="2" id="KW-0812">Transmembrane</keyword>
<dbReference type="Proteomes" id="UP000275078">
    <property type="component" value="Unassembled WGS sequence"/>
</dbReference>
<dbReference type="Gene3D" id="1.10.167.10">
    <property type="entry name" value="Regulator of G-protein Signalling 4, domain 2"/>
    <property type="match status" value="1"/>
</dbReference>
<dbReference type="PANTHER" id="PTHR39466:SF1">
    <property type="entry name" value="RGS DOMAIN-CONTAINING PROTEIN"/>
    <property type="match status" value="1"/>
</dbReference>
<protein>
    <recommendedName>
        <fullName evidence="5">RGS domain-containing protein</fullName>
    </recommendedName>
</protein>
<gene>
    <name evidence="3" type="ORF">BJ508DRAFT_328283</name>
</gene>
<organism evidence="3 4">
    <name type="scientific">Ascobolus immersus RN42</name>
    <dbReference type="NCBI Taxonomy" id="1160509"/>
    <lineage>
        <taxon>Eukaryota</taxon>
        <taxon>Fungi</taxon>
        <taxon>Dikarya</taxon>
        <taxon>Ascomycota</taxon>
        <taxon>Pezizomycotina</taxon>
        <taxon>Pezizomycetes</taxon>
        <taxon>Pezizales</taxon>
        <taxon>Ascobolaceae</taxon>
        <taxon>Ascobolus</taxon>
    </lineage>
</organism>
<accession>A0A3N4ICV2</accession>
<reference evidence="3 4" key="1">
    <citation type="journal article" date="2018" name="Nat. Ecol. Evol.">
        <title>Pezizomycetes genomes reveal the molecular basis of ectomycorrhizal truffle lifestyle.</title>
        <authorList>
            <person name="Murat C."/>
            <person name="Payen T."/>
            <person name="Noel B."/>
            <person name="Kuo A."/>
            <person name="Morin E."/>
            <person name="Chen J."/>
            <person name="Kohler A."/>
            <person name="Krizsan K."/>
            <person name="Balestrini R."/>
            <person name="Da Silva C."/>
            <person name="Montanini B."/>
            <person name="Hainaut M."/>
            <person name="Levati E."/>
            <person name="Barry K.W."/>
            <person name="Belfiori B."/>
            <person name="Cichocki N."/>
            <person name="Clum A."/>
            <person name="Dockter R.B."/>
            <person name="Fauchery L."/>
            <person name="Guy J."/>
            <person name="Iotti M."/>
            <person name="Le Tacon F."/>
            <person name="Lindquist E.A."/>
            <person name="Lipzen A."/>
            <person name="Malagnac F."/>
            <person name="Mello A."/>
            <person name="Molinier V."/>
            <person name="Miyauchi S."/>
            <person name="Poulain J."/>
            <person name="Riccioni C."/>
            <person name="Rubini A."/>
            <person name="Sitrit Y."/>
            <person name="Splivallo R."/>
            <person name="Traeger S."/>
            <person name="Wang M."/>
            <person name="Zifcakova L."/>
            <person name="Wipf D."/>
            <person name="Zambonelli A."/>
            <person name="Paolocci F."/>
            <person name="Nowrousian M."/>
            <person name="Ottonello S."/>
            <person name="Baldrian P."/>
            <person name="Spatafora J.W."/>
            <person name="Henrissat B."/>
            <person name="Nagy L.G."/>
            <person name="Aury J.M."/>
            <person name="Wincker P."/>
            <person name="Grigoriev I.V."/>
            <person name="Bonfante P."/>
            <person name="Martin F.M."/>
        </authorList>
    </citation>
    <scope>NUCLEOTIDE SEQUENCE [LARGE SCALE GENOMIC DNA]</scope>
    <source>
        <strain evidence="3 4">RN42</strain>
    </source>
</reference>
<dbReference type="STRING" id="1160509.A0A3N4ICV2"/>
<name>A0A3N4ICV2_ASCIM</name>